<proteinExistence type="inferred from homology"/>
<dbReference type="InterPro" id="IPR005706">
    <property type="entry name" value="Ribosomal_uS2_bac/mit/plastid"/>
</dbReference>
<sequence>MFSVRCLISRLLNSTTTTTQATETATTATEQVPESSSVSESLSSEDFFDNLHSEALKLQLKDEKFLDQQIYEILSGNTTTELTKRLSQNTELVQELKSFVDEFTTGLFQHKTRAINKSIGTSSKNSKFPNLEPSLPTENYTPQELFLRSEFLKTKFQNTGSYLNDVYIPHQEEFHPTPSSQLTISKLLASGVHLGHARSLFRSSMQKYIYGEYKGIHIIDLEQTLQHLKKASKLVEEVAAKGGIILYVGTRENQSRILQLAAERSQGYYVSSKWVSGTLTNSTEISKWERNEVDMGNNKTNRELTPTESRTIVKPDLIVVLNPIENRVLLKEAIQTRVPTIGIIDTDSEPSLVSYPIPANDDSLRSVSLILGVLSKSAEIGVKNRLANFTEYQKMKGVELLRDPALVLLRGEVQRVVAHGLELGEQGPQDLQVDVVSQVNPRHHEHDEAWHLDVPVEVVEVLGDGKEEVRDVHRDVNGQPHFGEVENIAGPDQKNRNNVMEHQLHEILSRLLNLQHQDTRLLRPEGSLHQVEDLVQVVVREVRIGEVHVGGVEVPQVRVVHDVKPERTREGVIHNGVALFKESVHLGEVPVLGQKVVGYWLQDDLHDEFSKEKEKDDVKSDKEQVLVPLPVLVCARDTVRNSDELMENVTLGVIPRGECLCYWIFNHCDVELANRKARKEYKEVLKHFIALVDVLTPNGSQSSLSIGIFSNPKHQCIVEVTAAGKYRVCVNTEHADLKRFSDFMLMLSLINFKELVEAGV</sequence>
<dbReference type="PROSITE" id="PS00962">
    <property type="entry name" value="RIBOSOMAL_S2_1"/>
    <property type="match status" value="1"/>
</dbReference>
<dbReference type="PANTHER" id="PTHR12534:SF0">
    <property type="entry name" value="SMALL RIBOSOMAL SUBUNIT PROTEIN US2M"/>
    <property type="match status" value="1"/>
</dbReference>
<evidence type="ECO:0000256" key="3">
    <source>
        <dbReference type="ARBA" id="ARBA00023274"/>
    </source>
</evidence>
<feature type="region of interest" description="Disordered" evidence="5">
    <location>
        <begin position="18"/>
        <end position="39"/>
    </location>
</feature>
<dbReference type="PRINTS" id="PR00395">
    <property type="entry name" value="RIBOSOMALS2"/>
</dbReference>
<name>A0A9P8TKM3_WICPI</name>
<protein>
    <recommendedName>
        <fullName evidence="8">Ribosomal protein S2</fullName>
    </recommendedName>
</protein>
<dbReference type="SUPFAM" id="SSF52313">
    <property type="entry name" value="Ribosomal protein S2"/>
    <property type="match status" value="1"/>
</dbReference>
<dbReference type="Gene3D" id="3.40.50.10490">
    <property type="entry name" value="Glucose-6-phosphate isomerase like protein, domain 1"/>
    <property type="match status" value="1"/>
</dbReference>
<dbReference type="EMBL" id="JAEUBG010003866">
    <property type="protein sequence ID" value="KAH3682190.1"/>
    <property type="molecule type" value="Genomic_DNA"/>
</dbReference>
<dbReference type="Pfam" id="PF00318">
    <property type="entry name" value="Ribosomal_S2"/>
    <property type="match status" value="1"/>
</dbReference>
<reference evidence="6" key="2">
    <citation type="submission" date="2021-01" db="EMBL/GenBank/DDBJ databases">
        <authorList>
            <person name="Schikora-Tamarit M.A."/>
        </authorList>
    </citation>
    <scope>NUCLEOTIDE SEQUENCE</scope>
    <source>
        <strain evidence="6">CBS2887</strain>
    </source>
</reference>
<dbReference type="GO" id="GO:0005763">
    <property type="term" value="C:mitochondrial small ribosomal subunit"/>
    <property type="evidence" value="ECO:0007669"/>
    <property type="project" value="TreeGrafter"/>
</dbReference>
<evidence type="ECO:0000313" key="7">
    <source>
        <dbReference type="Proteomes" id="UP000774326"/>
    </source>
</evidence>
<dbReference type="InterPro" id="IPR023591">
    <property type="entry name" value="Ribosomal_uS2_flav_dom_sf"/>
</dbReference>
<keyword evidence="3 4" id="KW-0687">Ribonucleoprotein</keyword>
<dbReference type="Proteomes" id="UP000774326">
    <property type="component" value="Unassembled WGS sequence"/>
</dbReference>
<keyword evidence="2 4" id="KW-0689">Ribosomal protein</keyword>
<dbReference type="AlphaFoldDB" id="A0A9P8TKM3"/>
<dbReference type="NCBIfam" id="TIGR01011">
    <property type="entry name" value="rpsB_bact"/>
    <property type="match status" value="1"/>
</dbReference>
<dbReference type="HAMAP" id="MF_00291_B">
    <property type="entry name" value="Ribosomal_uS2_B"/>
    <property type="match status" value="1"/>
</dbReference>
<organism evidence="6 7">
    <name type="scientific">Wickerhamomyces pijperi</name>
    <name type="common">Yeast</name>
    <name type="synonym">Pichia pijperi</name>
    <dbReference type="NCBI Taxonomy" id="599730"/>
    <lineage>
        <taxon>Eukaryota</taxon>
        <taxon>Fungi</taxon>
        <taxon>Dikarya</taxon>
        <taxon>Ascomycota</taxon>
        <taxon>Saccharomycotina</taxon>
        <taxon>Saccharomycetes</taxon>
        <taxon>Phaffomycetales</taxon>
        <taxon>Wickerhamomycetaceae</taxon>
        <taxon>Wickerhamomyces</taxon>
    </lineage>
</organism>
<dbReference type="GO" id="GO:0006412">
    <property type="term" value="P:translation"/>
    <property type="evidence" value="ECO:0007669"/>
    <property type="project" value="InterPro"/>
</dbReference>
<dbReference type="CDD" id="cd01425">
    <property type="entry name" value="RPS2"/>
    <property type="match status" value="1"/>
</dbReference>
<evidence type="ECO:0000256" key="5">
    <source>
        <dbReference type="SAM" id="MobiDB-lite"/>
    </source>
</evidence>
<dbReference type="PROSITE" id="PS00963">
    <property type="entry name" value="RIBOSOMAL_S2_2"/>
    <property type="match status" value="1"/>
</dbReference>
<gene>
    <name evidence="6" type="ORF">WICPIJ_006853</name>
</gene>
<dbReference type="FunFam" id="3.40.50.10490:FF:000055">
    <property type="entry name" value="Mitochondrial ribosomal protein"/>
    <property type="match status" value="1"/>
</dbReference>
<dbReference type="InterPro" id="IPR001865">
    <property type="entry name" value="Ribosomal_uS2"/>
</dbReference>
<comment type="similarity">
    <text evidence="1 4">Belongs to the universal ribosomal protein uS2 family.</text>
</comment>
<accession>A0A9P8TKM3</accession>
<dbReference type="PANTHER" id="PTHR12534">
    <property type="entry name" value="30S RIBOSOMAL PROTEIN S2 PROKARYOTIC AND ORGANELLAR"/>
    <property type="match status" value="1"/>
</dbReference>
<dbReference type="InterPro" id="IPR018130">
    <property type="entry name" value="Ribosomal_uS2_CS"/>
</dbReference>
<evidence type="ECO:0000256" key="4">
    <source>
        <dbReference type="RuleBase" id="RU003631"/>
    </source>
</evidence>
<dbReference type="GO" id="GO:0003735">
    <property type="term" value="F:structural constituent of ribosome"/>
    <property type="evidence" value="ECO:0007669"/>
    <property type="project" value="InterPro"/>
</dbReference>
<comment type="caution">
    <text evidence="6">The sequence shown here is derived from an EMBL/GenBank/DDBJ whole genome shotgun (WGS) entry which is preliminary data.</text>
</comment>
<evidence type="ECO:0000313" key="6">
    <source>
        <dbReference type="EMBL" id="KAH3682190.1"/>
    </source>
</evidence>
<evidence type="ECO:0008006" key="8">
    <source>
        <dbReference type="Google" id="ProtNLM"/>
    </source>
</evidence>
<evidence type="ECO:0000256" key="1">
    <source>
        <dbReference type="ARBA" id="ARBA00006242"/>
    </source>
</evidence>
<evidence type="ECO:0000256" key="2">
    <source>
        <dbReference type="ARBA" id="ARBA00022980"/>
    </source>
</evidence>
<reference evidence="6" key="1">
    <citation type="journal article" date="2021" name="Open Biol.">
        <title>Shared evolutionary footprints suggest mitochondrial oxidative damage underlies multiple complex I losses in fungi.</title>
        <authorList>
            <person name="Schikora-Tamarit M.A."/>
            <person name="Marcet-Houben M."/>
            <person name="Nosek J."/>
            <person name="Gabaldon T."/>
        </authorList>
    </citation>
    <scope>NUCLEOTIDE SEQUENCE</scope>
    <source>
        <strain evidence="6">CBS2887</strain>
    </source>
</reference>
<dbReference type="OrthoDB" id="2320368at2759"/>
<keyword evidence="7" id="KW-1185">Reference proteome</keyword>